<dbReference type="STRING" id="765440.A0A0C3FBC1"/>
<evidence type="ECO:0000313" key="2">
    <source>
        <dbReference type="EMBL" id="KIM77006.1"/>
    </source>
</evidence>
<dbReference type="PROSITE" id="PS00108">
    <property type="entry name" value="PROTEIN_KINASE_ST"/>
    <property type="match status" value="1"/>
</dbReference>
<dbReference type="HOGENOM" id="CLU_000288_7_30_1"/>
<dbReference type="Gene3D" id="1.10.510.10">
    <property type="entry name" value="Transferase(Phosphotransferase) domain 1"/>
    <property type="match status" value="1"/>
</dbReference>
<keyword evidence="3" id="KW-1185">Reference proteome</keyword>
<dbReference type="EMBL" id="KN833029">
    <property type="protein sequence ID" value="KIM77006.1"/>
    <property type="molecule type" value="Genomic_DNA"/>
</dbReference>
<organism evidence="2 3">
    <name type="scientific">Piloderma croceum (strain F 1598)</name>
    <dbReference type="NCBI Taxonomy" id="765440"/>
    <lineage>
        <taxon>Eukaryota</taxon>
        <taxon>Fungi</taxon>
        <taxon>Dikarya</taxon>
        <taxon>Basidiomycota</taxon>
        <taxon>Agaricomycotina</taxon>
        <taxon>Agaricomycetes</taxon>
        <taxon>Agaricomycetidae</taxon>
        <taxon>Atheliales</taxon>
        <taxon>Atheliaceae</taxon>
        <taxon>Piloderma</taxon>
    </lineage>
</organism>
<name>A0A0C3FBC1_PILCF</name>
<dbReference type="InterPro" id="IPR011009">
    <property type="entry name" value="Kinase-like_dom_sf"/>
</dbReference>
<reference evidence="3" key="2">
    <citation type="submission" date="2015-01" db="EMBL/GenBank/DDBJ databases">
        <title>Evolutionary Origins and Diversification of the Mycorrhizal Mutualists.</title>
        <authorList>
            <consortium name="DOE Joint Genome Institute"/>
            <consortium name="Mycorrhizal Genomics Consortium"/>
            <person name="Kohler A."/>
            <person name="Kuo A."/>
            <person name="Nagy L.G."/>
            <person name="Floudas D."/>
            <person name="Copeland A."/>
            <person name="Barry K.W."/>
            <person name="Cichocki N."/>
            <person name="Veneault-Fourrey C."/>
            <person name="LaButti K."/>
            <person name="Lindquist E.A."/>
            <person name="Lipzen A."/>
            <person name="Lundell T."/>
            <person name="Morin E."/>
            <person name="Murat C."/>
            <person name="Riley R."/>
            <person name="Ohm R."/>
            <person name="Sun H."/>
            <person name="Tunlid A."/>
            <person name="Henrissat B."/>
            <person name="Grigoriev I.V."/>
            <person name="Hibbett D.S."/>
            <person name="Martin F."/>
        </authorList>
    </citation>
    <scope>NUCLEOTIDE SEQUENCE [LARGE SCALE GENOMIC DNA]</scope>
    <source>
        <strain evidence="3">F 1598</strain>
    </source>
</reference>
<dbReference type="InParanoid" id="A0A0C3FBC1"/>
<dbReference type="PANTHER" id="PTHR44329">
    <property type="entry name" value="SERINE/THREONINE-PROTEIN KINASE TNNI3K-RELATED"/>
    <property type="match status" value="1"/>
</dbReference>
<dbReference type="SUPFAM" id="SSF56112">
    <property type="entry name" value="Protein kinase-like (PK-like)"/>
    <property type="match status" value="1"/>
</dbReference>
<sequence length="109" mass="12085">LHEISLGLVYLHSHQIVHGDLKALNVLIDDSTMAVLCNFGLSHMKANATSRKTHPNGAEIVGTRNWMAPEWLMGGLLKKPCEIYAFEMTLYKVSPIQIASQILSLNQSL</sequence>
<dbReference type="AlphaFoldDB" id="A0A0C3FBC1"/>
<dbReference type="InterPro" id="IPR000719">
    <property type="entry name" value="Prot_kinase_dom"/>
</dbReference>
<dbReference type="InterPro" id="IPR008271">
    <property type="entry name" value="Ser/Thr_kinase_AS"/>
</dbReference>
<proteinExistence type="predicted"/>
<feature type="non-terminal residue" evidence="2">
    <location>
        <position position="1"/>
    </location>
</feature>
<dbReference type="GO" id="GO:0004674">
    <property type="term" value="F:protein serine/threonine kinase activity"/>
    <property type="evidence" value="ECO:0007669"/>
    <property type="project" value="TreeGrafter"/>
</dbReference>
<dbReference type="PROSITE" id="PS50011">
    <property type="entry name" value="PROTEIN_KINASE_DOM"/>
    <property type="match status" value="1"/>
</dbReference>
<feature type="domain" description="Protein kinase" evidence="1">
    <location>
        <begin position="1"/>
        <end position="109"/>
    </location>
</feature>
<dbReference type="OrthoDB" id="4062651at2759"/>
<gene>
    <name evidence="2" type="ORF">PILCRDRAFT_77194</name>
</gene>
<dbReference type="Proteomes" id="UP000054166">
    <property type="component" value="Unassembled WGS sequence"/>
</dbReference>
<reference evidence="2 3" key="1">
    <citation type="submission" date="2014-04" db="EMBL/GenBank/DDBJ databases">
        <authorList>
            <consortium name="DOE Joint Genome Institute"/>
            <person name="Kuo A."/>
            <person name="Tarkka M."/>
            <person name="Buscot F."/>
            <person name="Kohler A."/>
            <person name="Nagy L.G."/>
            <person name="Floudas D."/>
            <person name="Copeland A."/>
            <person name="Barry K.W."/>
            <person name="Cichocki N."/>
            <person name="Veneault-Fourrey C."/>
            <person name="LaButti K."/>
            <person name="Lindquist E.A."/>
            <person name="Lipzen A."/>
            <person name="Lundell T."/>
            <person name="Morin E."/>
            <person name="Murat C."/>
            <person name="Sun H."/>
            <person name="Tunlid A."/>
            <person name="Henrissat B."/>
            <person name="Grigoriev I.V."/>
            <person name="Hibbett D.S."/>
            <person name="Martin F."/>
            <person name="Nordberg H.P."/>
            <person name="Cantor M.N."/>
            <person name="Hua S.X."/>
        </authorList>
    </citation>
    <scope>NUCLEOTIDE SEQUENCE [LARGE SCALE GENOMIC DNA]</scope>
    <source>
        <strain evidence="2 3">F 1598</strain>
    </source>
</reference>
<dbReference type="GO" id="GO:0005524">
    <property type="term" value="F:ATP binding"/>
    <property type="evidence" value="ECO:0007669"/>
    <property type="project" value="InterPro"/>
</dbReference>
<dbReference type="Pfam" id="PF00069">
    <property type="entry name" value="Pkinase"/>
    <property type="match status" value="1"/>
</dbReference>
<protein>
    <recommendedName>
        <fullName evidence="1">Protein kinase domain-containing protein</fullName>
    </recommendedName>
</protein>
<dbReference type="InterPro" id="IPR051681">
    <property type="entry name" value="Ser/Thr_Kinases-Pseudokinases"/>
</dbReference>
<evidence type="ECO:0000313" key="3">
    <source>
        <dbReference type="Proteomes" id="UP000054166"/>
    </source>
</evidence>
<accession>A0A0C3FBC1</accession>
<evidence type="ECO:0000259" key="1">
    <source>
        <dbReference type="PROSITE" id="PS50011"/>
    </source>
</evidence>